<protein>
    <submittedName>
        <fullName evidence="3">Uncharacterized protein</fullName>
    </submittedName>
</protein>
<gene>
    <name evidence="3" type="ORF">GCM10022226_36790</name>
</gene>
<feature type="compositionally biased region" description="Basic and acidic residues" evidence="2">
    <location>
        <begin position="62"/>
        <end position="73"/>
    </location>
</feature>
<dbReference type="RefSeq" id="WP_344940997.1">
    <property type="nucleotide sequence ID" value="NZ_BAAAZR010000008.1"/>
</dbReference>
<feature type="coiled-coil region" evidence="1">
    <location>
        <begin position="2"/>
        <end position="29"/>
    </location>
</feature>
<evidence type="ECO:0000256" key="2">
    <source>
        <dbReference type="SAM" id="MobiDB-lite"/>
    </source>
</evidence>
<reference evidence="4" key="1">
    <citation type="journal article" date="2019" name="Int. J. Syst. Evol. Microbiol.">
        <title>The Global Catalogue of Microorganisms (GCM) 10K type strain sequencing project: providing services to taxonomists for standard genome sequencing and annotation.</title>
        <authorList>
            <consortium name="The Broad Institute Genomics Platform"/>
            <consortium name="The Broad Institute Genome Sequencing Center for Infectious Disease"/>
            <person name="Wu L."/>
            <person name="Ma J."/>
        </authorList>
    </citation>
    <scope>NUCLEOTIDE SEQUENCE [LARGE SCALE GENOMIC DNA]</scope>
    <source>
        <strain evidence="4">JCM 16908</strain>
    </source>
</reference>
<keyword evidence="4" id="KW-1185">Reference proteome</keyword>
<evidence type="ECO:0000313" key="3">
    <source>
        <dbReference type="EMBL" id="GAA3812734.1"/>
    </source>
</evidence>
<accession>A0ABP7I985</accession>
<dbReference type="EMBL" id="BAAAZR010000008">
    <property type="protein sequence ID" value="GAA3812734.1"/>
    <property type="molecule type" value="Genomic_DNA"/>
</dbReference>
<keyword evidence="1" id="KW-0175">Coiled coil</keyword>
<evidence type="ECO:0000313" key="4">
    <source>
        <dbReference type="Proteomes" id="UP001500888"/>
    </source>
</evidence>
<dbReference type="Proteomes" id="UP001500888">
    <property type="component" value="Unassembled WGS sequence"/>
</dbReference>
<evidence type="ECO:0000256" key="1">
    <source>
        <dbReference type="SAM" id="Coils"/>
    </source>
</evidence>
<name>A0ABP7I985_9ACTN</name>
<proteinExistence type="predicted"/>
<sequence>MRELMEKRVEALREELRSGQEMLASLDAKRGDLQQTLLRISGAVQVLEEMLDDPAAGSDETSAGRDRAGRPDQ</sequence>
<organism evidence="3 4">
    <name type="scientific">Sphaerisporangium flaviroseum</name>
    <dbReference type="NCBI Taxonomy" id="509199"/>
    <lineage>
        <taxon>Bacteria</taxon>
        <taxon>Bacillati</taxon>
        <taxon>Actinomycetota</taxon>
        <taxon>Actinomycetes</taxon>
        <taxon>Streptosporangiales</taxon>
        <taxon>Streptosporangiaceae</taxon>
        <taxon>Sphaerisporangium</taxon>
    </lineage>
</organism>
<comment type="caution">
    <text evidence="3">The sequence shown here is derived from an EMBL/GenBank/DDBJ whole genome shotgun (WGS) entry which is preliminary data.</text>
</comment>
<feature type="region of interest" description="Disordered" evidence="2">
    <location>
        <begin position="51"/>
        <end position="73"/>
    </location>
</feature>